<feature type="region of interest" description="Disordered" evidence="1">
    <location>
        <begin position="114"/>
        <end position="133"/>
    </location>
</feature>
<evidence type="ECO:0000256" key="2">
    <source>
        <dbReference type="SAM" id="Phobius"/>
    </source>
</evidence>
<dbReference type="InterPro" id="IPR005133">
    <property type="entry name" value="PhaG_MnhG_YufB"/>
</dbReference>
<dbReference type="PANTHER" id="PTHR34703:SF1">
    <property type="entry name" value="ANTIPORTER SUBUNIT MNHG2-RELATED"/>
    <property type="match status" value="1"/>
</dbReference>
<accession>A0A6B3QX75</accession>
<evidence type="ECO:0000313" key="4">
    <source>
        <dbReference type="Proteomes" id="UP000478505"/>
    </source>
</evidence>
<dbReference type="PANTHER" id="PTHR34703">
    <property type="entry name" value="ANTIPORTER SUBUNIT MNHG2-RELATED"/>
    <property type="match status" value="1"/>
</dbReference>
<feature type="transmembrane region" description="Helical" evidence="2">
    <location>
        <begin position="6"/>
        <end position="28"/>
    </location>
</feature>
<dbReference type="Pfam" id="PF03334">
    <property type="entry name" value="PhaG_MnhG_YufB"/>
    <property type="match status" value="1"/>
</dbReference>
<dbReference type="Proteomes" id="UP000478505">
    <property type="component" value="Unassembled WGS sequence"/>
</dbReference>
<proteinExistence type="predicted"/>
<keyword evidence="4" id="KW-1185">Reference proteome</keyword>
<feature type="transmembrane region" description="Helical" evidence="2">
    <location>
        <begin position="40"/>
        <end position="59"/>
    </location>
</feature>
<evidence type="ECO:0000313" key="3">
    <source>
        <dbReference type="EMBL" id="NEV92599.1"/>
    </source>
</evidence>
<keyword evidence="2" id="KW-1133">Transmembrane helix</keyword>
<name>A0A6B3QX75_9FLAO</name>
<comment type="caution">
    <text evidence="3">The sequence shown here is derived from an EMBL/GenBank/DDBJ whole genome shotgun (WGS) entry which is preliminary data.</text>
</comment>
<dbReference type="NCBIfam" id="TIGR01300">
    <property type="entry name" value="CPA3_mnhG_phaG"/>
    <property type="match status" value="1"/>
</dbReference>
<gene>
    <name evidence="3" type="ORF">G3567_00365</name>
</gene>
<dbReference type="AlphaFoldDB" id="A0A6B3QX75"/>
<keyword evidence="2" id="KW-0472">Membrane</keyword>
<dbReference type="GO" id="GO:0015385">
    <property type="term" value="F:sodium:proton antiporter activity"/>
    <property type="evidence" value="ECO:0007669"/>
    <property type="project" value="TreeGrafter"/>
</dbReference>
<dbReference type="NCBIfam" id="NF009314">
    <property type="entry name" value="PRK12674.1-2"/>
    <property type="match status" value="1"/>
</dbReference>
<keyword evidence="2" id="KW-0812">Transmembrane</keyword>
<dbReference type="EMBL" id="JAAIKD010000001">
    <property type="protein sequence ID" value="NEV92599.1"/>
    <property type="molecule type" value="Genomic_DNA"/>
</dbReference>
<evidence type="ECO:0000256" key="1">
    <source>
        <dbReference type="SAM" id="MobiDB-lite"/>
    </source>
</evidence>
<protein>
    <submittedName>
        <fullName evidence="3">Monovalent cation/H(+) antiporter subunit G</fullName>
    </submittedName>
</protein>
<feature type="transmembrane region" description="Helical" evidence="2">
    <location>
        <begin position="65"/>
        <end position="84"/>
    </location>
</feature>
<reference evidence="3 4" key="1">
    <citation type="submission" date="2020-02" db="EMBL/GenBank/DDBJ databases">
        <title>Flavobacteriaceae Psychroflexus bacterium YR1-1, complete genome.</title>
        <authorList>
            <person name="Li Y."/>
            <person name="Wu S."/>
        </authorList>
    </citation>
    <scope>NUCLEOTIDE SEQUENCE [LARGE SCALE GENOMIC DNA]</scope>
    <source>
        <strain evidence="3 4">YR1-1</strain>
    </source>
</reference>
<organism evidence="3 4">
    <name type="scientific">Psychroflexus aurantiacus</name>
    <dbReference type="NCBI Taxonomy" id="2709310"/>
    <lineage>
        <taxon>Bacteria</taxon>
        <taxon>Pseudomonadati</taxon>
        <taxon>Bacteroidota</taxon>
        <taxon>Flavobacteriia</taxon>
        <taxon>Flavobacteriales</taxon>
        <taxon>Flavobacteriaceae</taxon>
        <taxon>Psychroflexus</taxon>
    </lineage>
</organism>
<dbReference type="RefSeq" id="WP_164003195.1">
    <property type="nucleotide sequence ID" value="NZ_JAAIKD010000001.1"/>
</dbReference>
<sequence>MNDILIYITSGLGALFVLLAAIGTLRMPDQYLRISVNTKAATLGVGLLLTASALFFLDLSVTTRVIAVIIFIFITAPVSAHLIGRTSYFIGNKLWENSYIDDLKGKYNKSTHELKGLNKRKNNEEETESKSES</sequence>